<organism evidence="2 3">
    <name type="scientific">Actinomadura madurae</name>
    <dbReference type="NCBI Taxonomy" id="1993"/>
    <lineage>
        <taxon>Bacteria</taxon>
        <taxon>Bacillati</taxon>
        <taxon>Actinomycetota</taxon>
        <taxon>Actinomycetes</taxon>
        <taxon>Streptosporangiales</taxon>
        <taxon>Thermomonosporaceae</taxon>
        <taxon>Actinomadura</taxon>
    </lineage>
</organism>
<dbReference type="EMBL" id="FOVH01000011">
    <property type="protein sequence ID" value="SFP08230.1"/>
    <property type="molecule type" value="Genomic_DNA"/>
</dbReference>
<evidence type="ECO:0000313" key="3">
    <source>
        <dbReference type="Proteomes" id="UP000183413"/>
    </source>
</evidence>
<accession>A0A1I5MFC0</accession>
<sequence>MTDRFRGQDLNREFTSEDENTVWDEHDEPPMQDEQGGQAERPETDFLPEDEEFGGDWQ</sequence>
<dbReference type="Proteomes" id="UP000183413">
    <property type="component" value="Unassembled WGS sequence"/>
</dbReference>
<feature type="region of interest" description="Disordered" evidence="1">
    <location>
        <begin position="1"/>
        <end position="58"/>
    </location>
</feature>
<dbReference type="AlphaFoldDB" id="A0A1I5MFC0"/>
<reference evidence="2 3" key="1">
    <citation type="submission" date="2016-10" db="EMBL/GenBank/DDBJ databases">
        <authorList>
            <person name="de Groot N.N."/>
        </authorList>
    </citation>
    <scope>NUCLEOTIDE SEQUENCE [LARGE SCALE GENOMIC DNA]</scope>
    <source>
        <strain evidence="2 3">DSM 43067</strain>
    </source>
</reference>
<keyword evidence="3" id="KW-1185">Reference proteome</keyword>
<dbReference type="RefSeq" id="WP_021598360.1">
    <property type="nucleotide sequence ID" value="NZ_FOVH01000011.1"/>
</dbReference>
<gene>
    <name evidence="2" type="ORF">SAMN04489713_111273</name>
</gene>
<evidence type="ECO:0000256" key="1">
    <source>
        <dbReference type="SAM" id="MobiDB-lite"/>
    </source>
</evidence>
<dbReference type="InParanoid" id="A0A1I5MFC0"/>
<feature type="compositionally biased region" description="Acidic residues" evidence="1">
    <location>
        <begin position="16"/>
        <end position="31"/>
    </location>
</feature>
<feature type="compositionally biased region" description="Basic and acidic residues" evidence="1">
    <location>
        <begin position="1"/>
        <end position="15"/>
    </location>
</feature>
<protein>
    <submittedName>
        <fullName evidence="2">Uncharacterized protein</fullName>
    </submittedName>
</protein>
<name>A0A1I5MFC0_9ACTN</name>
<proteinExistence type="predicted"/>
<evidence type="ECO:0000313" key="2">
    <source>
        <dbReference type="EMBL" id="SFP08230.1"/>
    </source>
</evidence>
<feature type="compositionally biased region" description="Acidic residues" evidence="1">
    <location>
        <begin position="46"/>
        <end position="58"/>
    </location>
</feature>